<evidence type="ECO:0000259" key="5">
    <source>
        <dbReference type="Pfam" id="PF01266"/>
    </source>
</evidence>
<dbReference type="EMBL" id="UINC01001066">
    <property type="protein sequence ID" value="SUZ69603.1"/>
    <property type="molecule type" value="Genomic_DNA"/>
</dbReference>
<evidence type="ECO:0000256" key="1">
    <source>
        <dbReference type="ARBA" id="ARBA00001974"/>
    </source>
</evidence>
<organism evidence="6">
    <name type="scientific">marine metagenome</name>
    <dbReference type="NCBI Taxonomy" id="408172"/>
    <lineage>
        <taxon>unclassified sequences</taxon>
        <taxon>metagenomes</taxon>
        <taxon>ecological metagenomes</taxon>
    </lineage>
</organism>
<keyword evidence="3" id="KW-0274">FAD</keyword>
<name>A0A381PVY9_9ZZZZ</name>
<dbReference type="InterPro" id="IPR045170">
    <property type="entry name" value="MTOX"/>
</dbReference>
<keyword evidence="2" id="KW-0285">Flavoprotein</keyword>
<dbReference type="Pfam" id="PF01266">
    <property type="entry name" value="DAO"/>
    <property type="match status" value="1"/>
</dbReference>
<dbReference type="InterPro" id="IPR006076">
    <property type="entry name" value="FAD-dep_OxRdtase"/>
</dbReference>
<evidence type="ECO:0000313" key="6">
    <source>
        <dbReference type="EMBL" id="SUZ69603.1"/>
    </source>
</evidence>
<proteinExistence type="predicted"/>
<evidence type="ECO:0000256" key="3">
    <source>
        <dbReference type="ARBA" id="ARBA00022827"/>
    </source>
</evidence>
<dbReference type="GO" id="GO:0008115">
    <property type="term" value="F:sarcosine oxidase activity"/>
    <property type="evidence" value="ECO:0007669"/>
    <property type="project" value="TreeGrafter"/>
</dbReference>
<accession>A0A381PVY9</accession>
<dbReference type="InterPro" id="IPR036188">
    <property type="entry name" value="FAD/NAD-bd_sf"/>
</dbReference>
<dbReference type="SUPFAM" id="SSF51905">
    <property type="entry name" value="FAD/NAD(P)-binding domain"/>
    <property type="match status" value="1"/>
</dbReference>
<keyword evidence="4" id="KW-0560">Oxidoreductase</keyword>
<evidence type="ECO:0000256" key="4">
    <source>
        <dbReference type="ARBA" id="ARBA00023002"/>
    </source>
</evidence>
<dbReference type="PANTHER" id="PTHR10961">
    <property type="entry name" value="PEROXISOMAL SARCOSINE OXIDASE"/>
    <property type="match status" value="1"/>
</dbReference>
<dbReference type="PANTHER" id="PTHR10961:SF7">
    <property type="entry name" value="FAD DEPENDENT OXIDOREDUCTASE DOMAIN-CONTAINING PROTEIN"/>
    <property type="match status" value="1"/>
</dbReference>
<sequence>MPRTVAGAKLVLSWTGQYDIPPDWNPIIGSVPGLEGVHVAVGFSGHGFKIVPTVGESLAQQILGNEPRVPIDMYDMNRFETGKTLNGAYGKGTFA</sequence>
<protein>
    <recommendedName>
        <fullName evidence="5">FAD dependent oxidoreductase domain-containing protein</fullName>
    </recommendedName>
</protein>
<dbReference type="GO" id="GO:0050660">
    <property type="term" value="F:flavin adenine dinucleotide binding"/>
    <property type="evidence" value="ECO:0007669"/>
    <property type="project" value="InterPro"/>
</dbReference>
<gene>
    <name evidence="6" type="ORF">METZ01_LOCUS22457</name>
</gene>
<evidence type="ECO:0000256" key="2">
    <source>
        <dbReference type="ARBA" id="ARBA00022630"/>
    </source>
</evidence>
<comment type="cofactor">
    <cofactor evidence="1">
        <name>FAD</name>
        <dbReference type="ChEBI" id="CHEBI:57692"/>
    </cofactor>
</comment>
<dbReference type="AlphaFoldDB" id="A0A381PVY9"/>
<dbReference type="Gene3D" id="3.50.50.60">
    <property type="entry name" value="FAD/NAD(P)-binding domain"/>
    <property type="match status" value="1"/>
</dbReference>
<reference evidence="6" key="1">
    <citation type="submission" date="2018-05" db="EMBL/GenBank/DDBJ databases">
        <authorList>
            <person name="Lanie J.A."/>
            <person name="Ng W.-L."/>
            <person name="Kazmierczak K.M."/>
            <person name="Andrzejewski T.M."/>
            <person name="Davidsen T.M."/>
            <person name="Wayne K.J."/>
            <person name="Tettelin H."/>
            <person name="Glass J.I."/>
            <person name="Rusch D."/>
            <person name="Podicherti R."/>
            <person name="Tsui H.-C.T."/>
            <person name="Winkler M.E."/>
        </authorList>
    </citation>
    <scope>NUCLEOTIDE SEQUENCE</scope>
</reference>
<feature type="domain" description="FAD dependent oxidoreductase" evidence="5">
    <location>
        <begin position="8"/>
        <end position="60"/>
    </location>
</feature>